<dbReference type="Gene3D" id="3.60.10.10">
    <property type="entry name" value="Endonuclease/exonuclease/phosphatase"/>
    <property type="match status" value="1"/>
</dbReference>
<keyword evidence="2" id="KW-0255">Endonuclease</keyword>
<evidence type="ECO:0000313" key="3">
    <source>
        <dbReference type="Proteomes" id="UP000627292"/>
    </source>
</evidence>
<protein>
    <submittedName>
        <fullName evidence="2">Endonuclease</fullName>
    </submittedName>
</protein>
<proteinExistence type="predicted"/>
<dbReference type="PANTHER" id="PTHR42834:SF1">
    <property type="entry name" value="ENDONUCLEASE_EXONUCLEASE_PHOSPHATASE FAMILY PROTEIN (AFU_ORTHOLOGUE AFUA_3G09210)"/>
    <property type="match status" value="1"/>
</dbReference>
<keyword evidence="3" id="KW-1185">Reference proteome</keyword>
<dbReference type="Proteomes" id="UP000627292">
    <property type="component" value="Unassembled WGS sequence"/>
</dbReference>
<dbReference type="RefSeq" id="WP_188959268.1">
    <property type="nucleotide sequence ID" value="NZ_BMIB01000008.1"/>
</dbReference>
<keyword evidence="2" id="KW-0378">Hydrolase</keyword>
<dbReference type="GO" id="GO:0004519">
    <property type="term" value="F:endonuclease activity"/>
    <property type="evidence" value="ECO:0007669"/>
    <property type="project" value="UniProtKB-KW"/>
</dbReference>
<keyword evidence="2" id="KW-0540">Nuclease</keyword>
<dbReference type="InterPro" id="IPR005135">
    <property type="entry name" value="Endo/exonuclease/phosphatase"/>
</dbReference>
<accession>A0A917J7C3</accession>
<dbReference type="Pfam" id="PF19580">
    <property type="entry name" value="Exo_endo_phos_3"/>
    <property type="match status" value="1"/>
</dbReference>
<comment type="caution">
    <text evidence="2">The sequence shown here is derived from an EMBL/GenBank/DDBJ whole genome shotgun (WGS) entry which is preliminary data.</text>
</comment>
<reference evidence="2" key="2">
    <citation type="submission" date="2020-09" db="EMBL/GenBank/DDBJ databases">
        <authorList>
            <person name="Sun Q."/>
            <person name="Zhou Y."/>
        </authorList>
    </citation>
    <scope>NUCLEOTIDE SEQUENCE</scope>
    <source>
        <strain evidence="2">CGMCC 1.15290</strain>
    </source>
</reference>
<organism evidence="2 3">
    <name type="scientific">Filimonas zeae</name>
    <dbReference type="NCBI Taxonomy" id="1737353"/>
    <lineage>
        <taxon>Bacteria</taxon>
        <taxon>Pseudomonadati</taxon>
        <taxon>Bacteroidota</taxon>
        <taxon>Chitinophagia</taxon>
        <taxon>Chitinophagales</taxon>
        <taxon>Chitinophagaceae</taxon>
        <taxon>Filimonas</taxon>
    </lineage>
</organism>
<feature type="domain" description="Endonuclease/exonuclease/phosphatase" evidence="1">
    <location>
        <begin position="37"/>
        <end position="366"/>
    </location>
</feature>
<dbReference type="PANTHER" id="PTHR42834">
    <property type="entry name" value="ENDONUCLEASE/EXONUCLEASE/PHOSPHATASE FAMILY PROTEIN (AFU_ORTHOLOGUE AFUA_3G09210)"/>
    <property type="match status" value="1"/>
</dbReference>
<dbReference type="InterPro" id="IPR036691">
    <property type="entry name" value="Endo/exonu/phosph_ase_sf"/>
</dbReference>
<name>A0A917J7C3_9BACT</name>
<reference evidence="2" key="1">
    <citation type="journal article" date="2014" name="Int. J. Syst. Evol. Microbiol.">
        <title>Complete genome sequence of Corynebacterium casei LMG S-19264T (=DSM 44701T), isolated from a smear-ripened cheese.</title>
        <authorList>
            <consortium name="US DOE Joint Genome Institute (JGI-PGF)"/>
            <person name="Walter F."/>
            <person name="Albersmeier A."/>
            <person name="Kalinowski J."/>
            <person name="Ruckert C."/>
        </authorList>
    </citation>
    <scope>NUCLEOTIDE SEQUENCE</scope>
    <source>
        <strain evidence="2">CGMCC 1.15290</strain>
    </source>
</reference>
<gene>
    <name evidence="2" type="ORF">GCM10011379_57750</name>
</gene>
<dbReference type="EMBL" id="BMIB01000008">
    <property type="protein sequence ID" value="GGH83006.1"/>
    <property type="molecule type" value="Genomic_DNA"/>
</dbReference>
<evidence type="ECO:0000313" key="2">
    <source>
        <dbReference type="EMBL" id="GGH83006.1"/>
    </source>
</evidence>
<dbReference type="AlphaFoldDB" id="A0A917J7C3"/>
<sequence>MIKKSTVTKAFVTLCLLIYINIITSYAQQQYKIALAAFYNCENFYDTLDNENVRDEEFLPAGIRHYNTTVYQQKVAGIARVLAGMGTDKSADGPALIGLAEIENKCVLEDLVQHPLLQQRQYGIIHYNSHDARGVDVALLYNPVYFQPDTSASLPVLIKGAAAYARLKQADEGPLDTARSYHYYSRDILWIKGRLDGEVVHIYINHWPSRLGGETRTTPARQTAALICKRHWDSVCVRTPDTKALIMGDFNDDPVSQSISHSLKASGRADTALPAGLYNPWLAQYKKGNGTLAYRDAWGLFDQIITSNNWLRKQQAGFMFHAAYIYKPDFMVEQQGRYTGYPMRFWEGTEVRGGFSDHFPVYIALLKQVKSSVTDGVAVSAAIADPDLSAPE</sequence>
<evidence type="ECO:0000259" key="1">
    <source>
        <dbReference type="Pfam" id="PF19580"/>
    </source>
</evidence>
<dbReference type="SUPFAM" id="SSF56219">
    <property type="entry name" value="DNase I-like"/>
    <property type="match status" value="1"/>
</dbReference>